<comment type="caution">
    <text evidence="1">The sequence shown here is derived from an EMBL/GenBank/DDBJ whole genome shotgun (WGS) entry which is preliminary data.</text>
</comment>
<name>A0A8H6LSB5_9AGAR</name>
<keyword evidence="2" id="KW-1185">Reference proteome</keyword>
<sequence length="507" mass="57463">MSYRVKVGDEYSDAFDSTWGIMAGDSISPALFLAYTFDFEPPLSNDDIIIQGVHISKLAFADDVIFLLLANRNSPTISAMQDRLSWVEGEYCARVSFLELNASKSLCCIIGSKHRPDAPLTVIGPDGGDPQPIDYVDHFRYGGIHFSSDLRNTFYLNYKTWASKAQNAAYNVISTESFVGTLPIREGIRLYYALVDPYLIFGCDIIIDTIEKNLRTLEKVQLYFLRRLLGLNPRSPIAVLFTETGVMPIRHRRIILALRFARYAIVQGANHFVNLAFRDAIEMHTNGKRSWVTDLETALRRLPLFPVILDITELGSVAGIDSLINKVQKSCAQFLHQSLDTERLPLLKPDIRPIVSTSFQTVLCLRKYLRTVRVPAHRRALLSLLCADHSLAVEQLRRRRYPDKSRIPRECRICRYCGAPTETEIHALFRCEGPEESSMLIDRRMVFMDRVKQIAIGAAGAELVARCTSDTDESAIIAIHFFLEHDDLAPVFAKYVYDILEMFPISL</sequence>
<organism evidence="1 2">
    <name type="scientific">Ephemerocybe angulata</name>
    <dbReference type="NCBI Taxonomy" id="980116"/>
    <lineage>
        <taxon>Eukaryota</taxon>
        <taxon>Fungi</taxon>
        <taxon>Dikarya</taxon>
        <taxon>Basidiomycota</taxon>
        <taxon>Agaricomycotina</taxon>
        <taxon>Agaricomycetes</taxon>
        <taxon>Agaricomycetidae</taxon>
        <taxon>Agaricales</taxon>
        <taxon>Agaricineae</taxon>
        <taxon>Psathyrellaceae</taxon>
        <taxon>Ephemerocybe</taxon>
    </lineage>
</organism>
<reference evidence="1 2" key="1">
    <citation type="submission" date="2020-07" db="EMBL/GenBank/DDBJ databases">
        <title>Comparative genomics of pyrophilous fungi reveals a link between fire events and developmental genes.</title>
        <authorList>
            <consortium name="DOE Joint Genome Institute"/>
            <person name="Steindorff A.S."/>
            <person name="Carver A."/>
            <person name="Calhoun S."/>
            <person name="Stillman K."/>
            <person name="Liu H."/>
            <person name="Lipzen A."/>
            <person name="Pangilinan J."/>
            <person name="Labutti K."/>
            <person name="Bruns T.D."/>
            <person name="Grigoriev I.V."/>
        </authorList>
    </citation>
    <scope>NUCLEOTIDE SEQUENCE [LARGE SCALE GENOMIC DNA]</scope>
    <source>
        <strain evidence="1 2">CBS 144469</strain>
    </source>
</reference>
<evidence type="ECO:0000313" key="2">
    <source>
        <dbReference type="Proteomes" id="UP000521943"/>
    </source>
</evidence>
<dbReference type="OrthoDB" id="3065006at2759"/>
<dbReference type="AlphaFoldDB" id="A0A8H6LSB5"/>
<proteinExistence type="predicted"/>
<gene>
    <name evidence="1" type="ORF">DFP72DRAFT_837944</name>
</gene>
<dbReference type="EMBL" id="JACGCI010000420">
    <property type="protein sequence ID" value="KAF6740870.1"/>
    <property type="molecule type" value="Genomic_DNA"/>
</dbReference>
<protein>
    <recommendedName>
        <fullName evidence="3">Reverse transcriptase domain-containing protein</fullName>
    </recommendedName>
</protein>
<evidence type="ECO:0000313" key="1">
    <source>
        <dbReference type="EMBL" id="KAF6740870.1"/>
    </source>
</evidence>
<accession>A0A8H6LSB5</accession>
<dbReference type="Proteomes" id="UP000521943">
    <property type="component" value="Unassembled WGS sequence"/>
</dbReference>
<evidence type="ECO:0008006" key="3">
    <source>
        <dbReference type="Google" id="ProtNLM"/>
    </source>
</evidence>